<dbReference type="GO" id="GO:0004553">
    <property type="term" value="F:hydrolase activity, hydrolyzing O-glycosyl compounds"/>
    <property type="evidence" value="ECO:0007669"/>
    <property type="project" value="InterPro"/>
</dbReference>
<reference evidence="4" key="1">
    <citation type="journal article" date="2014" name="Int. J. Syst. Evol. Microbiol.">
        <title>Complete genome sequence of Corynebacterium casei LMG S-19264T (=DSM 44701T), isolated from a smear-ripened cheese.</title>
        <authorList>
            <consortium name="US DOE Joint Genome Institute (JGI-PGF)"/>
            <person name="Walter F."/>
            <person name="Albersmeier A."/>
            <person name="Kalinowski J."/>
            <person name="Ruckert C."/>
        </authorList>
    </citation>
    <scope>NUCLEOTIDE SEQUENCE</scope>
    <source>
        <strain evidence="4">JCM 30804</strain>
    </source>
</reference>
<comment type="caution">
    <text evidence="4">The sequence shown here is derived from an EMBL/GenBank/DDBJ whole genome shotgun (WGS) entry which is preliminary data.</text>
</comment>
<evidence type="ECO:0000256" key="1">
    <source>
        <dbReference type="SAM" id="SignalP"/>
    </source>
</evidence>
<dbReference type="SUPFAM" id="SSF49344">
    <property type="entry name" value="CBD9-like"/>
    <property type="match status" value="1"/>
</dbReference>
<evidence type="ECO:0000313" key="4">
    <source>
        <dbReference type="EMBL" id="GGI84580.1"/>
    </source>
</evidence>
<dbReference type="Gene3D" id="2.60.40.1190">
    <property type="match status" value="1"/>
</dbReference>
<feature type="domain" description="DUF5916" evidence="3">
    <location>
        <begin position="261"/>
        <end position="336"/>
    </location>
</feature>
<dbReference type="Pfam" id="PF06452">
    <property type="entry name" value="CBM9_1"/>
    <property type="match status" value="1"/>
</dbReference>
<reference evidence="4" key="2">
    <citation type="submission" date="2020-09" db="EMBL/GenBank/DDBJ databases">
        <authorList>
            <person name="Sun Q."/>
            <person name="Ohkuma M."/>
        </authorList>
    </citation>
    <scope>NUCLEOTIDE SEQUENCE</scope>
    <source>
        <strain evidence="4">JCM 30804</strain>
    </source>
</reference>
<evidence type="ECO:0000313" key="5">
    <source>
        <dbReference type="Proteomes" id="UP000613743"/>
    </source>
</evidence>
<dbReference type="Proteomes" id="UP000613743">
    <property type="component" value="Unassembled WGS sequence"/>
</dbReference>
<feature type="signal peptide" evidence="1">
    <location>
        <begin position="1"/>
        <end position="21"/>
    </location>
</feature>
<evidence type="ECO:0000259" key="2">
    <source>
        <dbReference type="Pfam" id="PF06452"/>
    </source>
</evidence>
<gene>
    <name evidence="4" type="ORF">GCM10009332_22330</name>
</gene>
<sequence>MHLQALLILVLSLVFSQFATAGTAHNFGLKIPTLTSTATIDGKFDESVWQQAALTHLRYETRPAENQPVPVKTEIRMYATETSLFVAFKAFDPNVSNIRANLSDRDNAWSDDLVGIKLDTFNQSKLAYQFFINPLGIQNDSIENELTGQESDAWDGIWYSAGQITHDGYQVEIELPLRILSFDDSLSQQHWGIELIRFYPREERQRFSTHKIDRDNTCQLCQLGVLSGLRGAKQGQGVQITPALVVTHNRQRELPQNQGWNNETNIEPGADIRWSLTPSTLLNATINPDFSQVEADAGQLDVNSTFALFFPEKRSFFLDNKDYFDTQINLLHTRNIVAPDYGVKLTGKVGDHTFAGLVAQDTTTNFLIPGNLSSDIAKIDETSQNLATRYRADFGRSLSLGALFTAKSSQNQYHNYLASFDGKYQLTDQDTFKVQAAFSDTEYPEDLYQDFCNGDCKPPTETCSLLQLSAGECLYNERVLRTKDKGAFRDHLYRIKYNHNSRNYYAFTQFESIGEDFRADLGFIERVDFKKFVAGGGYIAYPDHAWVSKIKTGGDWDISHNQAGELLEQEVEAFIEFTGTQMQSFLAMGAVNRERVGRRIDPSSLAIDSNTTRFDETQFWIYGELSPLQTLNLELDVSYGDDIDFSNNQLGTKFVVNPEIDWKITPSISLNFTHVYRHLDVDEGRLFTANLSDLRLNWQFDKHQFLRISSVYTHIDRNTALYSKPTFTNKQHLGNELLYGYKLNPQSVFYLGYSDGLKRDDRINTLTRNEQTLFMKVSYAWII</sequence>
<keyword evidence="5" id="KW-1185">Reference proteome</keyword>
<dbReference type="AlphaFoldDB" id="A0A917JSQ5"/>
<feature type="domain" description="Carbohydrate-binding" evidence="2">
    <location>
        <begin position="40"/>
        <end position="196"/>
    </location>
</feature>
<evidence type="ECO:0000259" key="3">
    <source>
        <dbReference type="Pfam" id="PF19313"/>
    </source>
</evidence>
<organism evidence="4 5">
    <name type="scientific">Shewanella gelidii</name>
    <dbReference type="NCBI Taxonomy" id="1642821"/>
    <lineage>
        <taxon>Bacteria</taxon>
        <taxon>Pseudomonadati</taxon>
        <taxon>Pseudomonadota</taxon>
        <taxon>Gammaproteobacteria</taxon>
        <taxon>Alteromonadales</taxon>
        <taxon>Shewanellaceae</taxon>
        <taxon>Shewanella</taxon>
    </lineage>
</organism>
<feature type="chain" id="PRO_5037135301" description="Carbohydrate binding family 9 domain-containing protein" evidence="1">
    <location>
        <begin position="22"/>
        <end position="783"/>
    </location>
</feature>
<dbReference type="RefSeq" id="WP_188920897.1">
    <property type="nucleotide sequence ID" value="NZ_BMPZ01000005.1"/>
</dbReference>
<dbReference type="EMBL" id="BMPZ01000005">
    <property type="protein sequence ID" value="GGI84580.1"/>
    <property type="molecule type" value="Genomic_DNA"/>
</dbReference>
<evidence type="ECO:0008006" key="6">
    <source>
        <dbReference type="Google" id="ProtNLM"/>
    </source>
</evidence>
<accession>A0A917JSQ5</accession>
<keyword evidence="1" id="KW-0732">Signal</keyword>
<dbReference type="InterPro" id="IPR010502">
    <property type="entry name" value="Carb-bd_dom_fam9"/>
</dbReference>
<dbReference type="GO" id="GO:0016052">
    <property type="term" value="P:carbohydrate catabolic process"/>
    <property type="evidence" value="ECO:0007669"/>
    <property type="project" value="InterPro"/>
</dbReference>
<protein>
    <recommendedName>
        <fullName evidence="6">Carbohydrate binding family 9 domain-containing protein</fullName>
    </recommendedName>
</protein>
<name>A0A917JSQ5_9GAMM</name>
<proteinExistence type="predicted"/>
<dbReference type="GO" id="GO:0030246">
    <property type="term" value="F:carbohydrate binding"/>
    <property type="evidence" value="ECO:0007669"/>
    <property type="project" value="InterPro"/>
</dbReference>
<dbReference type="CDD" id="cd09618">
    <property type="entry name" value="CBM9_like_2"/>
    <property type="match status" value="1"/>
</dbReference>
<dbReference type="InterPro" id="IPR045670">
    <property type="entry name" value="DUF5916"/>
</dbReference>
<dbReference type="Pfam" id="PF19313">
    <property type="entry name" value="DUF5916"/>
    <property type="match status" value="1"/>
</dbReference>